<dbReference type="SUPFAM" id="SSF56059">
    <property type="entry name" value="Glutathione synthetase ATP-binding domain-like"/>
    <property type="match status" value="1"/>
</dbReference>
<comment type="cofactor">
    <cofactor evidence="1">
        <name>Mn(2+)</name>
        <dbReference type="ChEBI" id="CHEBI:29035"/>
    </cofactor>
</comment>
<evidence type="ECO:0000256" key="5">
    <source>
        <dbReference type="ARBA" id="ARBA00022723"/>
    </source>
</evidence>
<dbReference type="SUPFAM" id="SSF52440">
    <property type="entry name" value="PreATP-grasp domain"/>
    <property type="match status" value="1"/>
</dbReference>
<keyword evidence="5" id="KW-0479">Metal-binding</keyword>
<evidence type="ECO:0000256" key="2">
    <source>
        <dbReference type="ARBA" id="ARBA00001946"/>
    </source>
</evidence>
<dbReference type="InterPro" id="IPR011761">
    <property type="entry name" value="ATP-grasp"/>
</dbReference>
<dbReference type="Gene3D" id="3.30.470.20">
    <property type="entry name" value="ATP-grasp fold, B domain"/>
    <property type="match status" value="1"/>
</dbReference>
<organism evidence="13 14">
    <name type="scientific">Aphanocapsa feldmannii 277cV</name>
    <dbReference type="NCBI Taxonomy" id="2507553"/>
    <lineage>
        <taxon>Bacteria</taxon>
        <taxon>Bacillati</taxon>
        <taxon>Cyanobacteriota</taxon>
        <taxon>Cyanophyceae</taxon>
        <taxon>Oscillatoriophycideae</taxon>
        <taxon>Chroococcales</taxon>
        <taxon>Microcystaceae</taxon>
        <taxon>Aphanocapsa</taxon>
    </lineage>
</organism>
<evidence type="ECO:0000313" key="14">
    <source>
        <dbReference type="Proteomes" id="UP000317990"/>
    </source>
</evidence>
<keyword evidence="9" id="KW-0464">Manganese</keyword>
<evidence type="ECO:0000313" key="13">
    <source>
        <dbReference type="EMBL" id="TGG90947.1"/>
    </source>
</evidence>
<evidence type="ECO:0000256" key="11">
    <source>
        <dbReference type="SAM" id="MobiDB-lite"/>
    </source>
</evidence>
<evidence type="ECO:0000256" key="3">
    <source>
        <dbReference type="ARBA" id="ARBA00022598"/>
    </source>
</evidence>
<gene>
    <name evidence="10 13" type="primary">gshB</name>
    <name evidence="13" type="ORF">ERJ67_09645</name>
</gene>
<dbReference type="Gene3D" id="3.40.50.20">
    <property type="match status" value="1"/>
</dbReference>
<protein>
    <recommendedName>
        <fullName evidence="10">Glutathione synthetase</fullName>
        <ecNumber evidence="10">6.3.2.3</ecNumber>
    </recommendedName>
    <alternativeName>
        <fullName evidence="10">GSH synthetase</fullName>
        <shortName evidence="10">GSH-S</shortName>
        <shortName evidence="10">GSHase</shortName>
    </alternativeName>
    <alternativeName>
        <fullName evidence="10">Glutathione synthase</fullName>
    </alternativeName>
</protein>
<dbReference type="InterPro" id="IPR016185">
    <property type="entry name" value="PreATP-grasp_dom_sf"/>
</dbReference>
<accession>A0A524RLK4</accession>
<dbReference type="HAMAP" id="MF_00162">
    <property type="entry name" value="GSH_S"/>
    <property type="match status" value="1"/>
</dbReference>
<keyword evidence="7 10" id="KW-0067">ATP-binding</keyword>
<dbReference type="AlphaFoldDB" id="A0A524RLK4"/>
<keyword evidence="8" id="KW-0460">Magnesium</keyword>
<dbReference type="InterPro" id="IPR013815">
    <property type="entry name" value="ATP_grasp_subdomain_1"/>
</dbReference>
<reference evidence="13 14" key="1">
    <citation type="journal article" date="2019" name="mSystems">
        <title>Life at home and on the roam: Genomic adaptions reflect the dual lifestyle of an intracellular, facultative symbiont.</title>
        <authorList>
            <person name="Burgsdorf I."/>
        </authorList>
    </citation>
    <scope>NUCLEOTIDE SEQUENCE [LARGE SCALE GENOMIC DNA]</scope>
    <source>
        <strain evidence="13">277cV</strain>
    </source>
</reference>
<comment type="catalytic activity">
    <reaction evidence="10">
        <text>gamma-L-glutamyl-L-cysteine + glycine + ATP = glutathione + ADP + phosphate + H(+)</text>
        <dbReference type="Rhea" id="RHEA:13557"/>
        <dbReference type="ChEBI" id="CHEBI:15378"/>
        <dbReference type="ChEBI" id="CHEBI:30616"/>
        <dbReference type="ChEBI" id="CHEBI:43474"/>
        <dbReference type="ChEBI" id="CHEBI:57305"/>
        <dbReference type="ChEBI" id="CHEBI:57925"/>
        <dbReference type="ChEBI" id="CHEBI:58173"/>
        <dbReference type="ChEBI" id="CHEBI:456216"/>
        <dbReference type="EC" id="6.3.2.3"/>
    </reaction>
</comment>
<evidence type="ECO:0000256" key="6">
    <source>
        <dbReference type="ARBA" id="ARBA00022741"/>
    </source>
</evidence>
<comment type="similarity">
    <text evidence="10">Belongs to the prokaryotic GSH synthase family.</text>
</comment>
<feature type="domain" description="ATP-grasp" evidence="12">
    <location>
        <begin position="134"/>
        <end position="318"/>
    </location>
</feature>
<dbReference type="PROSITE" id="PS50975">
    <property type="entry name" value="ATP_GRASP"/>
    <property type="match status" value="1"/>
</dbReference>
<dbReference type="GO" id="GO:0005737">
    <property type="term" value="C:cytoplasm"/>
    <property type="evidence" value="ECO:0007669"/>
    <property type="project" value="TreeGrafter"/>
</dbReference>
<evidence type="ECO:0000256" key="7">
    <source>
        <dbReference type="ARBA" id="ARBA00022840"/>
    </source>
</evidence>
<keyword evidence="4 10" id="KW-0317">Glutathione biosynthesis</keyword>
<dbReference type="EC" id="6.3.2.3" evidence="10"/>
<evidence type="ECO:0000256" key="8">
    <source>
        <dbReference type="ARBA" id="ARBA00022842"/>
    </source>
</evidence>
<proteinExistence type="inferred from homology"/>
<evidence type="ECO:0000256" key="9">
    <source>
        <dbReference type="ARBA" id="ARBA00023211"/>
    </source>
</evidence>
<dbReference type="PANTHER" id="PTHR21621:SF4">
    <property type="entry name" value="GLUTATHIONE SYNTHETASE"/>
    <property type="match status" value="1"/>
</dbReference>
<dbReference type="InterPro" id="IPR004218">
    <property type="entry name" value="GSHS_ATP-bd"/>
</dbReference>
<dbReference type="PANTHER" id="PTHR21621">
    <property type="entry name" value="RIBOSOMAL PROTEIN S6 MODIFICATION PROTEIN"/>
    <property type="match status" value="1"/>
</dbReference>
<dbReference type="GO" id="GO:0004363">
    <property type="term" value="F:glutathione synthase activity"/>
    <property type="evidence" value="ECO:0007669"/>
    <property type="project" value="UniProtKB-UniRule"/>
</dbReference>
<dbReference type="InterPro" id="IPR006284">
    <property type="entry name" value="Glut_synth_pro"/>
</dbReference>
<dbReference type="UniPathway" id="UPA00142">
    <property type="reaction ID" value="UER00210"/>
</dbReference>
<keyword evidence="3 10" id="KW-0436">Ligase</keyword>
<dbReference type="NCBIfam" id="TIGR01380">
    <property type="entry name" value="glut_syn"/>
    <property type="match status" value="1"/>
</dbReference>
<comment type="pathway">
    <text evidence="10">Sulfur metabolism; glutathione biosynthesis; glutathione from L-cysteine and L-glutamate: step 2/2.</text>
</comment>
<evidence type="ECO:0000256" key="4">
    <source>
        <dbReference type="ARBA" id="ARBA00022684"/>
    </source>
</evidence>
<dbReference type="InterPro" id="IPR004215">
    <property type="entry name" value="GSHS_N"/>
</dbReference>
<evidence type="ECO:0000259" key="12">
    <source>
        <dbReference type="PROSITE" id="PS50975"/>
    </source>
</evidence>
<dbReference type="Gene3D" id="3.30.1490.20">
    <property type="entry name" value="ATP-grasp fold, A domain"/>
    <property type="match status" value="1"/>
</dbReference>
<keyword evidence="6 10" id="KW-0547">Nucleotide-binding</keyword>
<dbReference type="Pfam" id="PF02955">
    <property type="entry name" value="GSH-S_ATP"/>
    <property type="match status" value="1"/>
</dbReference>
<dbReference type="NCBIfam" id="NF003573">
    <property type="entry name" value="PRK05246.1"/>
    <property type="match status" value="1"/>
</dbReference>
<feature type="region of interest" description="Disordered" evidence="11">
    <location>
        <begin position="232"/>
        <end position="252"/>
    </location>
</feature>
<name>A0A524RLK4_9CHRO</name>
<comment type="cofactor">
    <cofactor evidence="2">
        <name>Mg(2+)</name>
        <dbReference type="ChEBI" id="CHEBI:18420"/>
    </cofactor>
</comment>
<dbReference type="Pfam" id="PF02951">
    <property type="entry name" value="GSH-S_N"/>
    <property type="match status" value="1"/>
</dbReference>
<evidence type="ECO:0000256" key="1">
    <source>
        <dbReference type="ARBA" id="ARBA00001936"/>
    </source>
</evidence>
<evidence type="ECO:0000256" key="10">
    <source>
        <dbReference type="HAMAP-Rule" id="MF_00162"/>
    </source>
</evidence>
<sequence length="320" mass="35097">MRQLFLIDPIERIRPRKDSSAALMQAAQALGDEVWFAEPRALSARQGAVAVEARQARLAEIRPHDPAESPLPEPWWRATPPQRQSLGHFDVVWMRKDPPVNDDYLFAACLLKRAVEEGVRVVNAPEALLSWNEKLSALRFSTLMAPSIVSADCETLSHFIAEVGDAVLKPLAGRAGQGVLRVSSRGPGIRPLLELVTDQGRQLLLCQAFLPQVSNGDKRILLLDGEPCGAVNRRPRPGEFRSNLAQGGQAEPTALSEDDLRICAVLKEPLRQAGLFFVGIDVIGSHLSEINVTSPTGIREVERLSGEPVALRVQERLRSG</sequence>
<dbReference type="GO" id="GO:0046872">
    <property type="term" value="F:metal ion binding"/>
    <property type="evidence" value="ECO:0007669"/>
    <property type="project" value="UniProtKB-KW"/>
</dbReference>
<comment type="caution">
    <text evidence="13">The sequence shown here is derived from an EMBL/GenBank/DDBJ whole genome shotgun (WGS) entry which is preliminary data.</text>
</comment>
<dbReference type="Proteomes" id="UP000317990">
    <property type="component" value="Unassembled WGS sequence"/>
</dbReference>
<dbReference type="EMBL" id="SRMO01000084">
    <property type="protein sequence ID" value="TGG90947.1"/>
    <property type="molecule type" value="Genomic_DNA"/>
</dbReference>
<dbReference type="GO" id="GO:0005524">
    <property type="term" value="F:ATP binding"/>
    <property type="evidence" value="ECO:0007669"/>
    <property type="project" value="UniProtKB-UniRule"/>
</dbReference>